<keyword evidence="6" id="KW-0116">cAMP-binding</keyword>
<reference evidence="19" key="1">
    <citation type="journal article" date="2023" name="Plant J.">
        <title>Genome sequences and population genomics provide insights into the demographic history, inbreeding, and mutation load of two 'living fossil' tree species of Dipteronia.</title>
        <authorList>
            <person name="Feng Y."/>
            <person name="Comes H.P."/>
            <person name="Chen J."/>
            <person name="Zhu S."/>
            <person name="Lu R."/>
            <person name="Zhang X."/>
            <person name="Li P."/>
            <person name="Qiu J."/>
            <person name="Olsen K.M."/>
            <person name="Qiu Y."/>
        </authorList>
    </citation>
    <scope>NUCLEOTIDE SEQUENCE</scope>
    <source>
        <strain evidence="19">NBL</strain>
    </source>
</reference>
<keyword evidence="10" id="KW-0142">cGMP-binding</keyword>
<accession>A0AAD9ZKS8</accession>
<dbReference type="InterPro" id="IPR018490">
    <property type="entry name" value="cNMP-bd_dom_sf"/>
</dbReference>
<dbReference type="GO" id="GO:0030552">
    <property type="term" value="F:cAMP binding"/>
    <property type="evidence" value="ECO:0007669"/>
    <property type="project" value="UniProtKB-KW"/>
</dbReference>
<gene>
    <name evidence="19" type="ORF">Dsin_030824</name>
</gene>
<dbReference type="FunFam" id="1.10.287.630:FF:000003">
    <property type="entry name" value="Cyclic nucleotide-gated ion channel 1"/>
    <property type="match status" value="1"/>
</dbReference>
<evidence type="ECO:0000256" key="10">
    <source>
        <dbReference type="ARBA" id="ARBA00022992"/>
    </source>
</evidence>
<evidence type="ECO:0000256" key="7">
    <source>
        <dbReference type="ARBA" id="ARBA00022692"/>
    </source>
</evidence>
<evidence type="ECO:0000313" key="20">
    <source>
        <dbReference type="Proteomes" id="UP001281410"/>
    </source>
</evidence>
<evidence type="ECO:0000256" key="6">
    <source>
        <dbReference type="ARBA" id="ARBA00022566"/>
    </source>
</evidence>
<dbReference type="Pfam" id="PF00520">
    <property type="entry name" value="Ion_trans"/>
    <property type="match status" value="1"/>
</dbReference>
<dbReference type="Gene3D" id="1.10.287.630">
    <property type="entry name" value="Helix hairpin bin"/>
    <property type="match status" value="1"/>
</dbReference>
<feature type="transmembrane region" description="Helical" evidence="17">
    <location>
        <begin position="330"/>
        <end position="351"/>
    </location>
</feature>
<feature type="domain" description="Cyclic nucleotide-binding" evidence="18">
    <location>
        <begin position="691"/>
        <end position="801"/>
    </location>
</feature>
<feature type="transmembrane region" description="Helical" evidence="17">
    <location>
        <begin position="417"/>
        <end position="436"/>
    </location>
</feature>
<evidence type="ECO:0000256" key="8">
    <source>
        <dbReference type="ARBA" id="ARBA00022860"/>
    </source>
</evidence>
<evidence type="ECO:0000256" key="9">
    <source>
        <dbReference type="ARBA" id="ARBA00022989"/>
    </source>
</evidence>
<evidence type="ECO:0000256" key="13">
    <source>
        <dbReference type="ARBA" id="ARBA00023149"/>
    </source>
</evidence>
<dbReference type="SMART" id="SM00100">
    <property type="entry name" value="cNMP"/>
    <property type="match status" value="1"/>
</dbReference>
<keyword evidence="7 17" id="KW-0812">Transmembrane</keyword>
<dbReference type="InterPro" id="IPR005821">
    <property type="entry name" value="Ion_trans_dom"/>
</dbReference>
<comment type="caution">
    <text evidence="19">The sequence shown here is derived from an EMBL/GenBank/DDBJ whole genome shotgun (WGS) entry which is preliminary data.</text>
</comment>
<dbReference type="Gene3D" id="2.60.120.10">
    <property type="entry name" value="Jelly Rolls"/>
    <property type="match status" value="1"/>
</dbReference>
<keyword evidence="12 17" id="KW-0472">Membrane</keyword>
<dbReference type="InterPro" id="IPR014710">
    <property type="entry name" value="RmlC-like_jellyroll"/>
</dbReference>
<evidence type="ECO:0000256" key="12">
    <source>
        <dbReference type="ARBA" id="ARBA00023136"/>
    </source>
</evidence>
<feature type="transmembrane region" description="Helical" evidence="17">
    <location>
        <begin position="53"/>
        <end position="78"/>
    </location>
</feature>
<evidence type="ECO:0000256" key="11">
    <source>
        <dbReference type="ARBA" id="ARBA00023065"/>
    </source>
</evidence>
<evidence type="ECO:0000313" key="19">
    <source>
        <dbReference type="EMBL" id="KAK3183538.1"/>
    </source>
</evidence>
<dbReference type="GO" id="GO:0005516">
    <property type="term" value="F:calmodulin binding"/>
    <property type="evidence" value="ECO:0007669"/>
    <property type="project" value="UniProtKB-KW"/>
</dbReference>
<feature type="transmembrane region" description="Helical" evidence="17">
    <location>
        <begin position="296"/>
        <end position="318"/>
    </location>
</feature>
<dbReference type="GO" id="GO:0030553">
    <property type="term" value="F:cGMP binding"/>
    <property type="evidence" value="ECO:0007669"/>
    <property type="project" value="UniProtKB-KW"/>
</dbReference>
<dbReference type="CDD" id="cd00038">
    <property type="entry name" value="CAP_ED"/>
    <property type="match status" value="1"/>
</dbReference>
<keyword evidence="10" id="KW-0547">Nucleotide-binding</keyword>
<keyword evidence="11" id="KW-0406">Ion transport</keyword>
<dbReference type="Proteomes" id="UP001281410">
    <property type="component" value="Unassembled WGS sequence"/>
</dbReference>
<dbReference type="Gene3D" id="1.10.287.70">
    <property type="match status" value="1"/>
</dbReference>
<evidence type="ECO:0000259" key="18">
    <source>
        <dbReference type="PROSITE" id="PS50042"/>
    </source>
</evidence>
<evidence type="ECO:0000256" key="3">
    <source>
        <dbReference type="ARBA" id="ARBA00022448"/>
    </source>
</evidence>
<dbReference type="PANTHER" id="PTHR45651">
    <property type="entry name" value="CYCLIC NUCLEOTIDE-GATED ION CHANNEL 15-RELATED-RELATED"/>
    <property type="match status" value="1"/>
</dbReference>
<dbReference type="GO" id="GO:0005886">
    <property type="term" value="C:plasma membrane"/>
    <property type="evidence" value="ECO:0007669"/>
    <property type="project" value="UniProtKB-SubCell"/>
</dbReference>
<keyword evidence="4" id="KW-1003">Cell membrane</keyword>
<dbReference type="SUPFAM" id="SSF51206">
    <property type="entry name" value="cAMP-binding domain-like"/>
    <property type="match status" value="1"/>
</dbReference>
<keyword evidence="13" id="KW-0114">cAMP</keyword>
<evidence type="ECO:0000256" key="16">
    <source>
        <dbReference type="SAM" id="MobiDB-lite"/>
    </source>
</evidence>
<feature type="transmembrane region" description="Helical" evidence="17">
    <location>
        <begin position="107"/>
        <end position="132"/>
    </location>
</feature>
<dbReference type="EMBL" id="JANJYJ010000010">
    <property type="protein sequence ID" value="KAK3183538.1"/>
    <property type="molecule type" value="Genomic_DNA"/>
</dbReference>
<keyword evidence="3" id="KW-0813">Transport</keyword>
<evidence type="ECO:0000256" key="4">
    <source>
        <dbReference type="ARBA" id="ARBA00022475"/>
    </source>
</evidence>
<proteinExistence type="inferred from homology"/>
<evidence type="ECO:0000256" key="17">
    <source>
        <dbReference type="SAM" id="Phobius"/>
    </source>
</evidence>
<dbReference type="FunFam" id="2.60.120.10:FF:000024">
    <property type="entry name" value="Cyclic nucleotide-gated ion channel 1"/>
    <property type="match status" value="1"/>
</dbReference>
<dbReference type="PROSITE" id="PS50042">
    <property type="entry name" value="CNMP_BINDING_3"/>
    <property type="match status" value="1"/>
</dbReference>
<keyword evidence="9 17" id="KW-1133">Transmembrane helix</keyword>
<evidence type="ECO:0000256" key="5">
    <source>
        <dbReference type="ARBA" id="ARBA00022535"/>
    </source>
</evidence>
<sequence length="946" mass="107654">MSFDAASRSSSPTKKKKTVKQVNLKFDNKPSLVSSITELIENHVSPIRLFSSLLLLGIIHLLDLLNTIIVVYTASLMYTGLGEANNPMNLKQILCRPIKKVGFRGPLITSICALVLSSLTLIGLAILGIILFMTADNPLLISIFGVLYMALFVKHFEWSGIWNTGMVISILEEKHGSVAIGVSWYLSKGSRKRAFSLAFVFYVWDSASKFSSLYYRQWRSRGGIGDLVEGIAVENPPWKMSKTVLALPSLSSSSSLFRPFHRQNRSSIPEVPATQILLWRYQILDPDSEIVAHWNYVFLTTCLVALFIDPLYFYLPYIGGPACLSSDNSLGLWITFFRTCADLLFVLHMVMKFRTAFVSPSSRVFGRGELVMDSTEIAIKYLKSDFIIDLAATLPLPQIVIWLVIPATRDSRADYANSTLALIVLLQYIPRIFVIIPLNQRIIKTTGVVAKTAWSGAAYNIILFMLCSHVLGSTYYLLSIGRVFQCWKSECIKENASRILCISSFLDCNSLSKPERQSWQNVTNVLGNCDPSKENLPFKFGIFGHAFQQEAASAGFIRKFLFCLWWGFRNLSSYGQELDTTIFLGENCFAILICISGSVLSALLIGNMQNFLQSMSVRIEEWRVKRRDTEEWMRHRQLPEDLQERVRQFVQYKWLATRGVNEESILRSLPLDLRRDIQRHLCIALIRRVPFFSQMDDQLLDAICERLISSLNTKGTYIVREDDPVTEMVFIIRGQLESSTTNGGRSGFYNSITLRPGDFCGEELLTWALMPSSSLNVPSSTRTVRALCEVEAFALQAEDLKFVAHQFKRLHSMKLQHAFRYYSHQWRTWAACFIQSGWRKFKKRKMTNELIRQENSFYYMQLPYQESYYSDDQVTDASYEEESNKDSSVHSPNIQHLGITVLASRFAKNTRRGSAQKPVDAASSSLKMPQLFKPDEPDFSVDHEDV</sequence>
<name>A0AAD9ZKS8_9ROSI</name>
<feature type="region of interest" description="Disordered" evidence="16">
    <location>
        <begin position="908"/>
        <end position="946"/>
    </location>
</feature>
<feature type="transmembrane region" description="Helical" evidence="17">
    <location>
        <begin position="386"/>
        <end position="405"/>
    </location>
</feature>
<dbReference type="InterPro" id="IPR000595">
    <property type="entry name" value="cNMP-bd_dom"/>
</dbReference>
<evidence type="ECO:0000256" key="14">
    <source>
        <dbReference type="ARBA" id="ARBA00023286"/>
    </source>
</evidence>
<protein>
    <recommendedName>
        <fullName evidence="18">Cyclic nucleotide-binding domain-containing protein</fullName>
    </recommendedName>
</protein>
<feature type="transmembrane region" description="Helical" evidence="17">
    <location>
        <begin position="139"/>
        <end position="156"/>
    </location>
</feature>
<evidence type="ECO:0000256" key="1">
    <source>
        <dbReference type="ARBA" id="ARBA00004651"/>
    </source>
</evidence>
<feature type="transmembrane region" description="Helical" evidence="17">
    <location>
        <begin position="457"/>
        <end position="478"/>
    </location>
</feature>
<dbReference type="PANTHER" id="PTHR45651:SF39">
    <property type="entry name" value="CYCLIC NUCLEOTIDE-GATED ION CHANNEL 18"/>
    <property type="match status" value="1"/>
</dbReference>
<feature type="transmembrane region" description="Helical" evidence="17">
    <location>
        <begin position="582"/>
        <end position="605"/>
    </location>
</feature>
<feature type="compositionally biased region" description="Basic and acidic residues" evidence="16">
    <location>
        <begin position="933"/>
        <end position="946"/>
    </location>
</feature>
<dbReference type="GO" id="GO:0005216">
    <property type="term" value="F:monoatomic ion channel activity"/>
    <property type="evidence" value="ECO:0007669"/>
    <property type="project" value="InterPro"/>
</dbReference>
<keyword evidence="5" id="KW-0140">cGMP</keyword>
<keyword evidence="20" id="KW-1185">Reference proteome</keyword>
<evidence type="ECO:0000256" key="15">
    <source>
        <dbReference type="ARBA" id="ARBA00023303"/>
    </source>
</evidence>
<comment type="subcellular location">
    <subcellularLocation>
        <location evidence="1">Cell membrane</location>
        <topology evidence="1">Multi-pass membrane protein</topology>
    </subcellularLocation>
</comment>
<dbReference type="SUPFAM" id="SSF81324">
    <property type="entry name" value="Voltage-gated potassium channels"/>
    <property type="match status" value="1"/>
</dbReference>
<organism evidence="19 20">
    <name type="scientific">Dipteronia sinensis</name>
    <dbReference type="NCBI Taxonomy" id="43782"/>
    <lineage>
        <taxon>Eukaryota</taxon>
        <taxon>Viridiplantae</taxon>
        <taxon>Streptophyta</taxon>
        <taxon>Embryophyta</taxon>
        <taxon>Tracheophyta</taxon>
        <taxon>Spermatophyta</taxon>
        <taxon>Magnoliopsida</taxon>
        <taxon>eudicotyledons</taxon>
        <taxon>Gunneridae</taxon>
        <taxon>Pentapetalae</taxon>
        <taxon>rosids</taxon>
        <taxon>malvids</taxon>
        <taxon>Sapindales</taxon>
        <taxon>Sapindaceae</taxon>
        <taxon>Hippocastanoideae</taxon>
        <taxon>Acereae</taxon>
        <taxon>Dipteronia</taxon>
    </lineage>
</organism>
<dbReference type="AlphaFoldDB" id="A0AAD9ZKS8"/>
<evidence type="ECO:0000256" key="2">
    <source>
        <dbReference type="ARBA" id="ARBA00010486"/>
    </source>
</evidence>
<comment type="similarity">
    <text evidence="2">Belongs to the cyclic nucleotide-gated cation channel (TC 1.A.1.5) family.</text>
</comment>
<dbReference type="Pfam" id="PF00027">
    <property type="entry name" value="cNMP_binding"/>
    <property type="match status" value="1"/>
</dbReference>
<keyword evidence="14" id="KW-1071">Ligand-gated ion channel</keyword>
<keyword evidence="15" id="KW-0407">Ion channel</keyword>
<keyword evidence="8" id="KW-0112">Calmodulin-binding</keyword>